<dbReference type="CDD" id="cd00229">
    <property type="entry name" value="SGNH_hydrolase"/>
    <property type="match status" value="1"/>
</dbReference>
<dbReference type="SUPFAM" id="SSF52266">
    <property type="entry name" value="SGNH hydrolase"/>
    <property type="match status" value="1"/>
</dbReference>
<proteinExistence type="predicted"/>
<dbReference type="AlphaFoldDB" id="A0A229NX24"/>
<feature type="domain" description="SGNH hydrolase-type esterase" evidence="1">
    <location>
        <begin position="2"/>
        <end position="160"/>
    </location>
</feature>
<dbReference type="Proteomes" id="UP000215145">
    <property type="component" value="Unassembled WGS sequence"/>
</dbReference>
<dbReference type="EMBL" id="NMUQ01000002">
    <property type="protein sequence ID" value="OXM14351.1"/>
    <property type="molecule type" value="Genomic_DNA"/>
</dbReference>
<evidence type="ECO:0000313" key="3">
    <source>
        <dbReference type="Proteomes" id="UP000215145"/>
    </source>
</evidence>
<dbReference type="OrthoDB" id="8233337at2"/>
<dbReference type="InterPro" id="IPR036514">
    <property type="entry name" value="SGNH_hydro_sf"/>
</dbReference>
<name>A0A229NX24_9BACL</name>
<sequence>MIGDSIGQGDGAETEFKWFNQLSKKLETTNGVMSFPYKITTPGSTVFNGWFDFQNKDFNRDMDLVFISFGQNDQGIMSENQFGAVYESLIRKVKSKYKHAEIYTIIESSIQTEKMPRIIKELSDYYGTTVIDTRIAFKESNKDYKNLSFDGTHPNNDGYTLYSNYIYNQIMKKLSLNPVVNVDINKNILYSNSSIYQEAKLTSAFEELKEGAKSSKIRFNGSYLGLSINKNASGGKFRIYIDGKFIKELSSYNKFPITHKVLIIDELSDTEHILEIRLSDSNKKIDLKGMITE</sequence>
<reference evidence="2 3" key="1">
    <citation type="submission" date="2017-07" db="EMBL/GenBank/DDBJ databases">
        <title>Paenibacillus herberti R33 genome sequencing and assembly.</title>
        <authorList>
            <person name="Su W."/>
        </authorList>
    </citation>
    <scope>NUCLEOTIDE SEQUENCE [LARGE SCALE GENOMIC DNA]</scope>
    <source>
        <strain evidence="2 3">R33</strain>
    </source>
</reference>
<dbReference type="Gene3D" id="3.40.50.1110">
    <property type="entry name" value="SGNH hydrolase"/>
    <property type="match status" value="1"/>
</dbReference>
<comment type="caution">
    <text evidence="2">The sequence shown here is derived from an EMBL/GenBank/DDBJ whole genome shotgun (WGS) entry which is preliminary data.</text>
</comment>
<keyword evidence="3" id="KW-1185">Reference proteome</keyword>
<evidence type="ECO:0000259" key="1">
    <source>
        <dbReference type="Pfam" id="PF13472"/>
    </source>
</evidence>
<accession>A0A229NX24</accession>
<gene>
    <name evidence="2" type="ORF">CGZ75_15500</name>
</gene>
<dbReference type="Pfam" id="PF13472">
    <property type="entry name" value="Lipase_GDSL_2"/>
    <property type="match status" value="1"/>
</dbReference>
<dbReference type="Gene3D" id="2.60.120.260">
    <property type="entry name" value="Galactose-binding domain-like"/>
    <property type="match status" value="1"/>
</dbReference>
<dbReference type="InterPro" id="IPR013830">
    <property type="entry name" value="SGNH_hydro"/>
</dbReference>
<protein>
    <recommendedName>
        <fullName evidence="1">SGNH hydrolase-type esterase domain-containing protein</fullName>
    </recommendedName>
</protein>
<evidence type="ECO:0000313" key="2">
    <source>
        <dbReference type="EMBL" id="OXM14351.1"/>
    </source>
</evidence>
<organism evidence="2 3">
    <name type="scientific">Paenibacillus herberti</name>
    <dbReference type="NCBI Taxonomy" id="1619309"/>
    <lineage>
        <taxon>Bacteria</taxon>
        <taxon>Bacillati</taxon>
        <taxon>Bacillota</taxon>
        <taxon>Bacilli</taxon>
        <taxon>Bacillales</taxon>
        <taxon>Paenibacillaceae</taxon>
        <taxon>Paenibacillus</taxon>
    </lineage>
</organism>